<reference evidence="1 2" key="1">
    <citation type="submission" date="2019-11" db="EMBL/GenBank/DDBJ databases">
        <title>Metabolism of dissolved organic matter in forest soils.</title>
        <authorList>
            <person name="Cyle K.T."/>
            <person name="Wilhelm R.C."/>
            <person name="Martinez C.E."/>
        </authorList>
    </citation>
    <scope>NUCLEOTIDE SEQUENCE [LARGE SCALE GENOMIC DNA]</scope>
    <source>
        <strain evidence="1 2">5N</strain>
    </source>
</reference>
<gene>
    <name evidence="1" type="ORF">GNZ13_49425</name>
</gene>
<dbReference type="AlphaFoldDB" id="A0A972SPF8"/>
<evidence type="ECO:0000313" key="1">
    <source>
        <dbReference type="EMBL" id="NPT62324.1"/>
    </source>
</evidence>
<organism evidence="1 2">
    <name type="scientific">Paraburkholderia elongata</name>
    <dbReference type="NCBI Taxonomy" id="2675747"/>
    <lineage>
        <taxon>Bacteria</taxon>
        <taxon>Pseudomonadati</taxon>
        <taxon>Pseudomonadota</taxon>
        <taxon>Betaproteobacteria</taxon>
        <taxon>Burkholderiales</taxon>
        <taxon>Burkholderiaceae</taxon>
        <taxon>Paraburkholderia</taxon>
    </lineage>
</organism>
<dbReference type="EMBL" id="WOEZ01000312">
    <property type="protein sequence ID" value="NPT62324.1"/>
    <property type="molecule type" value="Genomic_DNA"/>
</dbReference>
<accession>A0A972SPF8</accession>
<comment type="caution">
    <text evidence="1">The sequence shown here is derived from an EMBL/GenBank/DDBJ whole genome shotgun (WGS) entry which is preliminary data.</text>
</comment>
<protein>
    <submittedName>
        <fullName evidence="1">Uncharacterized protein</fullName>
    </submittedName>
</protein>
<sequence>MTTDSGVVPSQHGQLQESLQTLSKYLELALDEGECVVLVRHGAEVCAVYIGDPTGAEDDLAGHGTIAVALADEVLDLTAAGANQITIGDQTYRFIRSFTHIADRGAVVFTPA</sequence>
<proteinExistence type="predicted"/>
<name>A0A972SPF8_9BURK</name>
<dbReference type="RefSeq" id="WP_172178782.1">
    <property type="nucleotide sequence ID" value="NZ_WOEZ01000312.1"/>
</dbReference>
<dbReference type="Proteomes" id="UP000655523">
    <property type="component" value="Unassembled WGS sequence"/>
</dbReference>
<keyword evidence="2" id="KW-1185">Reference proteome</keyword>
<evidence type="ECO:0000313" key="2">
    <source>
        <dbReference type="Proteomes" id="UP000655523"/>
    </source>
</evidence>